<dbReference type="Pfam" id="PF23209">
    <property type="entry name" value="IDM1_C"/>
    <property type="match status" value="1"/>
</dbReference>
<reference evidence="3" key="1">
    <citation type="submission" date="2021-01" db="EMBL/GenBank/DDBJ databases">
        <authorList>
            <person name="Corre E."/>
            <person name="Pelletier E."/>
            <person name="Niang G."/>
            <person name="Scheremetjew M."/>
            <person name="Finn R."/>
            <person name="Kale V."/>
            <person name="Holt S."/>
            <person name="Cochrane G."/>
            <person name="Meng A."/>
            <person name="Brown T."/>
            <person name="Cohen L."/>
        </authorList>
    </citation>
    <scope>NUCLEOTIDE SEQUENCE</scope>
    <source>
        <strain evidence="3">CCMP1897</strain>
    </source>
</reference>
<evidence type="ECO:0000259" key="2">
    <source>
        <dbReference type="PROSITE" id="PS51186"/>
    </source>
</evidence>
<evidence type="ECO:0000256" key="1">
    <source>
        <dbReference type="SAM" id="MobiDB-lite"/>
    </source>
</evidence>
<feature type="region of interest" description="Disordered" evidence="1">
    <location>
        <begin position="1"/>
        <end position="20"/>
    </location>
</feature>
<dbReference type="CDD" id="cd04301">
    <property type="entry name" value="NAT_SF"/>
    <property type="match status" value="1"/>
</dbReference>
<dbReference type="Gene3D" id="3.40.630.30">
    <property type="match status" value="1"/>
</dbReference>
<proteinExistence type="predicted"/>
<evidence type="ECO:0000313" key="3">
    <source>
        <dbReference type="EMBL" id="CAE0613072.1"/>
    </source>
</evidence>
<dbReference type="InterPro" id="IPR056511">
    <property type="entry name" value="IDM1_C"/>
</dbReference>
<feature type="domain" description="N-acetyltransferase" evidence="2">
    <location>
        <begin position="164"/>
        <end position="314"/>
    </location>
</feature>
<sequence>MEGDRVGVGNKTRLKTPKMSADADTLLRDGIRKKLMELPLMQPQAIPGRPDLVVELREYQPNEHGVRKARRELPFLFSSFSQPPELLDYLQYAVTAQGGWGEEFEDFRGFRVAVLLPCKQEVVYNTQGKAAVECASMTSLSDDVPECSTDSDLALEDHPVKVRVIVPPLAHKACQTNHGAVRLAVESREPRSKPRKTSIQGISGSFARLTASRFGRPVSCATIRGTPDFLEIPFWATSAEKRRKGYARALLQGIEEIARTIGANELLLPSAREPEVKAVWEHLGFTPLVPDFPRLGSPFTVRLANATELVKKIPPPPSMVKLLVKHRELSHVALAKIGDEEGGSDHNKLSI</sequence>
<organism evidence="3">
    <name type="scientific">Picocystis salinarum</name>
    <dbReference type="NCBI Taxonomy" id="88271"/>
    <lineage>
        <taxon>Eukaryota</taxon>
        <taxon>Viridiplantae</taxon>
        <taxon>Chlorophyta</taxon>
        <taxon>Picocystophyceae</taxon>
        <taxon>Picocystales</taxon>
        <taxon>Picocystaceae</taxon>
        <taxon>Picocystis</taxon>
    </lineage>
</organism>
<name>A0A7S3UFL0_9CHLO</name>
<dbReference type="InterPro" id="IPR016181">
    <property type="entry name" value="Acyl_CoA_acyltransferase"/>
</dbReference>
<dbReference type="InterPro" id="IPR000182">
    <property type="entry name" value="GNAT_dom"/>
</dbReference>
<gene>
    <name evidence="3" type="ORF">PSAL00342_LOCUS6971</name>
</gene>
<dbReference type="SUPFAM" id="SSF55729">
    <property type="entry name" value="Acyl-CoA N-acyltransferases (Nat)"/>
    <property type="match status" value="1"/>
</dbReference>
<dbReference type="GO" id="GO:0016747">
    <property type="term" value="F:acyltransferase activity, transferring groups other than amino-acyl groups"/>
    <property type="evidence" value="ECO:0007669"/>
    <property type="project" value="InterPro"/>
</dbReference>
<protein>
    <recommendedName>
        <fullName evidence="2">N-acetyltransferase domain-containing protein</fullName>
    </recommendedName>
</protein>
<dbReference type="PROSITE" id="PS51186">
    <property type="entry name" value="GNAT"/>
    <property type="match status" value="1"/>
</dbReference>
<accession>A0A7S3UFL0</accession>
<dbReference type="EMBL" id="HBIS01008156">
    <property type="protein sequence ID" value="CAE0613072.1"/>
    <property type="molecule type" value="Transcribed_RNA"/>
</dbReference>
<dbReference type="AlphaFoldDB" id="A0A7S3UFL0"/>